<evidence type="ECO:0000313" key="1">
    <source>
        <dbReference type="EMBL" id="SEG84450.1"/>
    </source>
</evidence>
<gene>
    <name evidence="1" type="ORF">SAMN05216223_11577</name>
</gene>
<dbReference type="EMBL" id="FNVU01000015">
    <property type="protein sequence ID" value="SEG84450.1"/>
    <property type="molecule type" value="Genomic_DNA"/>
</dbReference>
<dbReference type="Gene3D" id="2.60.120.620">
    <property type="entry name" value="q2cbj1_9rhob like domain"/>
    <property type="match status" value="1"/>
</dbReference>
<evidence type="ECO:0000313" key="2">
    <source>
        <dbReference type="Proteomes" id="UP000236754"/>
    </source>
</evidence>
<evidence type="ECO:0008006" key="3">
    <source>
        <dbReference type="Google" id="ProtNLM"/>
    </source>
</evidence>
<dbReference type="AlphaFoldDB" id="A0A1H6DGU3"/>
<name>A0A1H6DGU3_9ACTN</name>
<dbReference type="Proteomes" id="UP000236754">
    <property type="component" value="Unassembled WGS sequence"/>
</dbReference>
<protein>
    <recommendedName>
        <fullName evidence="3">Fe2OG dioxygenase domain-containing protein</fullName>
    </recommendedName>
</protein>
<dbReference type="RefSeq" id="WP_146088359.1">
    <property type="nucleotide sequence ID" value="NZ_FNVU01000015.1"/>
</dbReference>
<accession>A0A1H6DGU3</accession>
<reference evidence="1 2" key="1">
    <citation type="submission" date="2016-10" db="EMBL/GenBank/DDBJ databases">
        <authorList>
            <person name="de Groot N.N."/>
        </authorList>
    </citation>
    <scope>NUCLEOTIDE SEQUENCE [LARGE SCALE GENOMIC DNA]</scope>
    <source>
        <strain evidence="1 2">CGMCC 4.2023</strain>
    </source>
</reference>
<dbReference type="OrthoDB" id="4009736at2"/>
<organism evidence="1 2">
    <name type="scientific">Actinacidiphila yanglinensis</name>
    <dbReference type="NCBI Taxonomy" id="310779"/>
    <lineage>
        <taxon>Bacteria</taxon>
        <taxon>Bacillati</taxon>
        <taxon>Actinomycetota</taxon>
        <taxon>Actinomycetes</taxon>
        <taxon>Kitasatosporales</taxon>
        <taxon>Streptomycetaceae</taxon>
        <taxon>Actinacidiphila</taxon>
    </lineage>
</organism>
<sequence>MGAFIVKQDFRLTGVQTESAFFRFEERNEFDPEPVMDVLRGRRLGVIFRDAIPEDAKKETVARFWSSPGLLRRDGEPSYCIGSYHWNKSTESYLKDAATTADAVLPLLDVPHSPWRSFRSAMAEELARYGASIRIAEHEGEPAGAALIRAWDKEGSFALDPHEDEAQCTDPRQAGFEIQRAADYEICAVNMCVQQGDGGRLVVWNIRPDDDSRTSLGIQHTGFSYPAATLEPFDAIQLDVRSGDVYVFNGRHVHAVDACKGHRTNVSFLMGFVDERTVVTWT</sequence>
<proteinExistence type="predicted"/>
<keyword evidence="2" id="KW-1185">Reference proteome</keyword>
<dbReference type="SUPFAM" id="SSF51197">
    <property type="entry name" value="Clavaminate synthase-like"/>
    <property type="match status" value="1"/>
</dbReference>